<evidence type="ECO:0000313" key="3">
    <source>
        <dbReference type="Proteomes" id="UP000789405"/>
    </source>
</evidence>
<evidence type="ECO:0000256" key="1">
    <source>
        <dbReference type="SAM" id="MobiDB-lite"/>
    </source>
</evidence>
<feature type="region of interest" description="Disordered" evidence="1">
    <location>
        <begin position="1"/>
        <end position="38"/>
    </location>
</feature>
<sequence>MNSQENSGSNSESDSQASSDNTPLSTNPLTRTKKRSQSQCKKSFVWKYFDIVGMKDICKQREKLNKAKVKVIERDGLPSTSLVNLDVYSEDNKESGEVDNGSDIDLEEQSNLNTIANPIYKTINLTKDCPTILRNSDDRKDVEELIKVFEPFDQATEIFSGEKYPTLSVVYPIIKVLKFEFAVDPSLPLAEDDDTIEEYELNIIISEVSTQTSCSSDITSSTNRYFASIFDDNDNNDNDRPLDDKLDIYLDINK</sequence>
<dbReference type="OrthoDB" id="2430528at2759"/>
<feature type="non-terminal residue" evidence="2">
    <location>
        <position position="254"/>
    </location>
</feature>
<dbReference type="InterPro" id="IPR012337">
    <property type="entry name" value="RNaseH-like_sf"/>
</dbReference>
<organism evidence="2 3">
    <name type="scientific">Dentiscutata erythropus</name>
    <dbReference type="NCBI Taxonomy" id="1348616"/>
    <lineage>
        <taxon>Eukaryota</taxon>
        <taxon>Fungi</taxon>
        <taxon>Fungi incertae sedis</taxon>
        <taxon>Mucoromycota</taxon>
        <taxon>Glomeromycotina</taxon>
        <taxon>Glomeromycetes</taxon>
        <taxon>Diversisporales</taxon>
        <taxon>Gigasporaceae</taxon>
        <taxon>Dentiscutata</taxon>
    </lineage>
</organism>
<dbReference type="EMBL" id="CAJVPY010013114">
    <property type="protein sequence ID" value="CAG8738585.1"/>
    <property type="molecule type" value="Genomic_DNA"/>
</dbReference>
<keyword evidence="3" id="KW-1185">Reference proteome</keyword>
<accession>A0A9N9NJ35</accession>
<comment type="caution">
    <text evidence="2">The sequence shown here is derived from an EMBL/GenBank/DDBJ whole genome shotgun (WGS) entry which is preliminary data.</text>
</comment>
<evidence type="ECO:0000313" key="2">
    <source>
        <dbReference type="EMBL" id="CAG8738585.1"/>
    </source>
</evidence>
<reference evidence="2" key="1">
    <citation type="submission" date="2021-06" db="EMBL/GenBank/DDBJ databases">
        <authorList>
            <person name="Kallberg Y."/>
            <person name="Tangrot J."/>
            <person name="Rosling A."/>
        </authorList>
    </citation>
    <scope>NUCLEOTIDE SEQUENCE</scope>
    <source>
        <strain evidence="2">MA453B</strain>
    </source>
</reference>
<dbReference type="Proteomes" id="UP000789405">
    <property type="component" value="Unassembled WGS sequence"/>
</dbReference>
<name>A0A9N9NJ35_9GLOM</name>
<gene>
    <name evidence="2" type="ORF">DERYTH_LOCUS15792</name>
</gene>
<protein>
    <submittedName>
        <fullName evidence="2">22861_t:CDS:1</fullName>
    </submittedName>
</protein>
<dbReference type="SUPFAM" id="SSF53098">
    <property type="entry name" value="Ribonuclease H-like"/>
    <property type="match status" value="1"/>
</dbReference>
<feature type="compositionally biased region" description="Low complexity" evidence="1">
    <location>
        <begin position="1"/>
        <end position="21"/>
    </location>
</feature>
<dbReference type="AlphaFoldDB" id="A0A9N9NJ35"/>
<proteinExistence type="predicted"/>